<sequence>MSSQQAGSMANSVFMAGPHNRYPVIPGGMTQIPLYPSNQPQVHLIPGNPPGMQPPVCVQPAQKVLKEGKVLGAIQILIGLIHIGLGSVMGTHISRYYYYTAVSFYAGFPFWGGIWFILSGSLSVSAEKQPRSTCLLGGSLGLNIISAICSVTGIIVLIIDMSINPSYIYPDNYPYQDVVPGMAISGVLLIFCLLEFCIACTSAHFGCQLVCCTQNNVDIVYPNVFVASSMVIPEPANSPPLTYSSGVQGSS</sequence>
<dbReference type="GeneID" id="109390006"/>
<evidence type="ECO:0000256" key="5">
    <source>
        <dbReference type="ARBA" id="ARBA00023136"/>
    </source>
</evidence>
<gene>
    <name evidence="8" type="primary">LOC109390006</name>
</gene>
<comment type="subcellular location">
    <subcellularLocation>
        <location evidence="1">Membrane</location>
        <topology evidence="1">Multi-pass membrane protein</topology>
    </subcellularLocation>
</comment>
<dbReference type="RefSeq" id="XP_019511529.1">
    <property type="nucleotide sequence ID" value="XM_019655984.1"/>
</dbReference>
<reference evidence="8" key="1">
    <citation type="submission" date="2025-08" db="UniProtKB">
        <authorList>
            <consortium name="RefSeq"/>
        </authorList>
    </citation>
    <scope>IDENTIFICATION</scope>
    <source>
        <tissue evidence="8">Muscle</tissue>
    </source>
</reference>
<keyword evidence="5 6" id="KW-0472">Membrane</keyword>
<feature type="transmembrane region" description="Helical" evidence="6">
    <location>
        <begin position="70"/>
        <end position="90"/>
    </location>
</feature>
<accession>A0A8B7SFR5</accession>
<evidence type="ECO:0000256" key="4">
    <source>
        <dbReference type="ARBA" id="ARBA00022989"/>
    </source>
</evidence>
<evidence type="ECO:0000256" key="1">
    <source>
        <dbReference type="ARBA" id="ARBA00004141"/>
    </source>
</evidence>
<dbReference type="GO" id="GO:0007166">
    <property type="term" value="P:cell surface receptor signaling pathway"/>
    <property type="evidence" value="ECO:0007669"/>
    <property type="project" value="TreeGrafter"/>
</dbReference>
<feature type="transmembrane region" description="Helical" evidence="6">
    <location>
        <begin position="96"/>
        <end position="118"/>
    </location>
</feature>
<dbReference type="InterPro" id="IPR030417">
    <property type="entry name" value="MS4A"/>
</dbReference>
<keyword evidence="7" id="KW-1185">Reference proteome</keyword>
<dbReference type="InterPro" id="IPR007237">
    <property type="entry name" value="CD20-like"/>
</dbReference>
<evidence type="ECO:0000313" key="8">
    <source>
        <dbReference type="RefSeq" id="XP_019511529.1"/>
    </source>
</evidence>
<dbReference type="OrthoDB" id="10071849at2759"/>
<proteinExistence type="inferred from homology"/>
<feature type="transmembrane region" description="Helical" evidence="6">
    <location>
        <begin position="139"/>
        <end position="159"/>
    </location>
</feature>
<dbReference type="AlphaFoldDB" id="A0A8B7SFR5"/>
<evidence type="ECO:0000256" key="2">
    <source>
        <dbReference type="ARBA" id="ARBA00009565"/>
    </source>
</evidence>
<evidence type="ECO:0000256" key="3">
    <source>
        <dbReference type="ARBA" id="ARBA00022692"/>
    </source>
</evidence>
<organism evidence="7 8">
    <name type="scientific">Hipposideros armiger</name>
    <name type="common">Great Himalayan leaf-nosed bat</name>
    <dbReference type="NCBI Taxonomy" id="186990"/>
    <lineage>
        <taxon>Eukaryota</taxon>
        <taxon>Metazoa</taxon>
        <taxon>Chordata</taxon>
        <taxon>Craniata</taxon>
        <taxon>Vertebrata</taxon>
        <taxon>Euteleostomi</taxon>
        <taxon>Mammalia</taxon>
        <taxon>Eutheria</taxon>
        <taxon>Laurasiatheria</taxon>
        <taxon>Chiroptera</taxon>
        <taxon>Yinpterochiroptera</taxon>
        <taxon>Rhinolophoidea</taxon>
        <taxon>Hipposideridae</taxon>
        <taxon>Hipposideros</taxon>
    </lineage>
</organism>
<feature type="transmembrane region" description="Helical" evidence="6">
    <location>
        <begin position="179"/>
        <end position="199"/>
    </location>
</feature>
<name>A0A8B7SFR5_HIPAR</name>
<protein>
    <submittedName>
        <fullName evidence="8">Membrane-spanning 4-domains subfamily A member 8-like</fullName>
    </submittedName>
</protein>
<dbReference type="PANTHER" id="PTHR23320">
    <property type="entry name" value="MEMBRANE-SPANNING 4-DOMAINS SUBFAMILY A MS4A -RELATED"/>
    <property type="match status" value="1"/>
</dbReference>
<dbReference type="PANTHER" id="PTHR23320:SF155">
    <property type="entry name" value="MEMBRANE-SPANNING 4-DOMAINS SUBFAMILY A MEMBER 8"/>
    <property type="match status" value="1"/>
</dbReference>
<comment type="similarity">
    <text evidence="2">Belongs to the MS4A family.</text>
</comment>
<evidence type="ECO:0000313" key="7">
    <source>
        <dbReference type="Proteomes" id="UP000694851"/>
    </source>
</evidence>
<dbReference type="Pfam" id="PF04103">
    <property type="entry name" value="CD20"/>
    <property type="match status" value="1"/>
</dbReference>
<dbReference type="KEGG" id="hai:109390006"/>
<dbReference type="Proteomes" id="UP000694851">
    <property type="component" value="Unplaced"/>
</dbReference>
<dbReference type="GO" id="GO:0005886">
    <property type="term" value="C:plasma membrane"/>
    <property type="evidence" value="ECO:0007669"/>
    <property type="project" value="TreeGrafter"/>
</dbReference>
<evidence type="ECO:0000256" key="6">
    <source>
        <dbReference type="SAM" id="Phobius"/>
    </source>
</evidence>
<keyword evidence="4 6" id="KW-1133">Transmembrane helix</keyword>
<keyword evidence="3 6" id="KW-0812">Transmembrane</keyword>